<dbReference type="EMBL" id="KC246793">
    <property type="protein sequence ID" value="AHF24411.1"/>
    <property type="molecule type" value="Genomic_DNA"/>
</dbReference>
<organism evidence="3">
    <name type="scientific">uncultured bacterium Contig1761</name>
    <dbReference type="NCBI Taxonomy" id="1393505"/>
    <lineage>
        <taxon>Bacteria</taxon>
        <taxon>environmental samples</taxon>
    </lineage>
</organism>
<dbReference type="InterPro" id="IPR007419">
    <property type="entry name" value="BFD-like_2Fe2S-bd_dom"/>
</dbReference>
<dbReference type="InterPro" id="IPR006076">
    <property type="entry name" value="FAD-dep_OxRdtase"/>
</dbReference>
<dbReference type="PANTHER" id="PTHR42720">
    <property type="entry name" value="GLYCEROL-3-PHOSPHATE DEHYDROGENASE"/>
    <property type="match status" value="1"/>
</dbReference>
<dbReference type="Pfam" id="PF04324">
    <property type="entry name" value="Fer2_BFD"/>
    <property type="match status" value="1"/>
</dbReference>
<dbReference type="SUPFAM" id="SSF54373">
    <property type="entry name" value="FAD-linked reductases, C-terminal domain"/>
    <property type="match status" value="1"/>
</dbReference>
<evidence type="ECO:0000259" key="1">
    <source>
        <dbReference type="Pfam" id="PF01266"/>
    </source>
</evidence>
<dbReference type="AlphaFoldDB" id="W0FI19"/>
<dbReference type="Gene3D" id="1.10.10.1100">
    <property type="entry name" value="BFD-like [2Fe-2S]-binding domain"/>
    <property type="match status" value="1"/>
</dbReference>
<reference evidence="3" key="1">
    <citation type="journal article" date="2013" name="PLoS ONE">
        <title>Metagenomic insights into the carbohydrate-active enzymes carried by the microorganisms adhering to solid digesta in the rumen of cows.</title>
        <authorList>
            <person name="Wang L."/>
            <person name="Hatem A."/>
            <person name="Catalyurek U.V."/>
            <person name="Morrison M."/>
            <person name="Yu Z."/>
        </authorList>
    </citation>
    <scope>NUCLEOTIDE SEQUENCE</scope>
</reference>
<evidence type="ECO:0000313" key="3">
    <source>
        <dbReference type="EMBL" id="AHF24411.1"/>
    </source>
</evidence>
<evidence type="ECO:0000259" key="2">
    <source>
        <dbReference type="Pfam" id="PF04324"/>
    </source>
</evidence>
<dbReference type="SUPFAM" id="SSF51905">
    <property type="entry name" value="FAD/NAD(P)-binding domain"/>
    <property type="match status" value="1"/>
</dbReference>
<name>W0FI19_9BACT</name>
<dbReference type="Gene3D" id="3.30.9.10">
    <property type="entry name" value="D-Amino Acid Oxidase, subunit A, domain 2"/>
    <property type="match status" value="1"/>
</dbReference>
<dbReference type="Gene3D" id="3.50.50.60">
    <property type="entry name" value="FAD/NAD(P)-binding domain"/>
    <property type="match status" value="1"/>
</dbReference>
<dbReference type="InterPro" id="IPR041854">
    <property type="entry name" value="BFD-like_2Fe2S-bd_dom_sf"/>
</dbReference>
<protein>
    <submittedName>
        <fullName evidence="3">Glycerol-3-phosphate dehydrogenase</fullName>
    </submittedName>
</protein>
<dbReference type="InterPro" id="IPR036188">
    <property type="entry name" value="FAD/NAD-bd_sf"/>
</dbReference>
<feature type="domain" description="BFD-like [2Fe-2S]-binding" evidence="2">
    <location>
        <begin position="401"/>
        <end position="455"/>
    </location>
</feature>
<accession>W0FI19</accession>
<sequence>MNTTFDVLVIGSGITGCATARALSRYETSVLVLDRGSDLAEGATKANSGIVHAGYDAVPGTKKALYNVRGANMYEELAGELGVPYRRCGALVLAFDDADRKTIEELKTRGETNGVTGLEILDRDSLLKLEPNLNPEVVAALWVPTSAIVSPYEMAFALADDAALNSVQFRFDEEVLSVTRDPDGCFTVRTDRETWRCRALVNCSGSSGADLHNQLSARKLTMIHRRGQYYLLDRAMKQPFDRTVFQCPSAMGKGVLVSPTVHGNLLLGPTAEDIDDPLDTATTASGLSDILKKAARTWAGLTTRTNITNFSGVRAHLTTDDFVVGPCEDCPGYFEAIGIESPGLSSAPAIGLDLAEMIAGYLTVSRKEAIVPYPVPPVPFHDMTEEQRAQAVSADPAYGNIICRCEVVTEAEIRRAIRRPVGARSVDGVKRRTRAGMGRCQGGFCLPRVAAIISEETGIPLKEVTKNGGKSNLLSDTVDVFLKGGHDHE</sequence>
<dbReference type="PANTHER" id="PTHR42720:SF1">
    <property type="entry name" value="GLYCEROL 3-PHOSPHATE OXIDASE"/>
    <property type="match status" value="1"/>
</dbReference>
<dbReference type="InterPro" id="IPR052745">
    <property type="entry name" value="G3P_Oxidase/Oxidoreductase"/>
</dbReference>
<proteinExistence type="predicted"/>
<dbReference type="CDD" id="cd19946">
    <property type="entry name" value="GlpA-like_Fer2_BFD-like"/>
    <property type="match status" value="1"/>
</dbReference>
<feature type="domain" description="FAD dependent oxidoreductase" evidence="1">
    <location>
        <begin position="6"/>
        <end position="357"/>
    </location>
</feature>
<dbReference type="Pfam" id="PF01266">
    <property type="entry name" value="DAO"/>
    <property type="match status" value="1"/>
</dbReference>